<evidence type="ECO:0000313" key="2">
    <source>
        <dbReference type="EMBL" id="CAI7990836.1"/>
    </source>
</evidence>
<comment type="caution">
    <text evidence="2">The sequence shown here is derived from an EMBL/GenBank/DDBJ whole genome shotgun (WGS) entry which is preliminary data.</text>
</comment>
<gene>
    <name evidence="2" type="ORF">GBAR_LOCUS557</name>
</gene>
<dbReference type="AlphaFoldDB" id="A0AA35QT88"/>
<evidence type="ECO:0000313" key="3">
    <source>
        <dbReference type="Proteomes" id="UP001174909"/>
    </source>
</evidence>
<feature type="non-terminal residue" evidence="2">
    <location>
        <position position="85"/>
    </location>
</feature>
<reference evidence="2" key="1">
    <citation type="submission" date="2023-03" db="EMBL/GenBank/DDBJ databases">
        <authorList>
            <person name="Steffen K."/>
            <person name="Cardenas P."/>
        </authorList>
    </citation>
    <scope>NUCLEOTIDE SEQUENCE</scope>
</reference>
<accession>A0AA35QT88</accession>
<organism evidence="2 3">
    <name type="scientific">Geodia barretti</name>
    <name type="common">Barrett's horny sponge</name>
    <dbReference type="NCBI Taxonomy" id="519541"/>
    <lineage>
        <taxon>Eukaryota</taxon>
        <taxon>Metazoa</taxon>
        <taxon>Porifera</taxon>
        <taxon>Demospongiae</taxon>
        <taxon>Heteroscleromorpha</taxon>
        <taxon>Tetractinellida</taxon>
        <taxon>Astrophorina</taxon>
        <taxon>Geodiidae</taxon>
        <taxon>Geodia</taxon>
    </lineage>
</organism>
<dbReference type="EMBL" id="CASHTH010000083">
    <property type="protein sequence ID" value="CAI7990836.1"/>
    <property type="molecule type" value="Genomic_DNA"/>
</dbReference>
<dbReference type="Proteomes" id="UP001174909">
    <property type="component" value="Unassembled WGS sequence"/>
</dbReference>
<keyword evidence="3" id="KW-1185">Reference proteome</keyword>
<sequence>MPEDHGPDEASLPPGATLQPGDMVRWGDNTAALVENLPKLQSVTCSNPTQGRSNYSQSTRDGWFVILFPTRNAISFKPLSGGVVI</sequence>
<evidence type="ECO:0000256" key="1">
    <source>
        <dbReference type="SAM" id="MobiDB-lite"/>
    </source>
</evidence>
<feature type="region of interest" description="Disordered" evidence="1">
    <location>
        <begin position="1"/>
        <end position="22"/>
    </location>
</feature>
<name>A0AA35QT88_GEOBA</name>
<protein>
    <submittedName>
        <fullName evidence="2">Uncharacterized protein</fullName>
    </submittedName>
</protein>
<proteinExistence type="predicted"/>